<proteinExistence type="inferred from homology"/>
<evidence type="ECO:0000256" key="7">
    <source>
        <dbReference type="ARBA" id="ARBA00022801"/>
    </source>
</evidence>
<evidence type="ECO:0000256" key="10">
    <source>
        <dbReference type="ARBA" id="ARBA00023157"/>
    </source>
</evidence>
<keyword evidence="8" id="KW-0862">Zinc</keyword>
<dbReference type="CDD" id="cd03860">
    <property type="entry name" value="M14_CP_A-B_like"/>
    <property type="match status" value="2"/>
</dbReference>
<feature type="domain" description="Peptidase M14" evidence="13">
    <location>
        <begin position="555"/>
        <end position="846"/>
    </location>
</feature>
<evidence type="ECO:0000256" key="4">
    <source>
        <dbReference type="ARBA" id="ARBA00022670"/>
    </source>
</evidence>
<dbReference type="Gene3D" id="3.40.630.10">
    <property type="entry name" value="Zn peptidases"/>
    <property type="match status" value="2"/>
</dbReference>
<protein>
    <submittedName>
        <fullName evidence="15">Uncharacterized protein LOC107225571</fullName>
    </submittedName>
</protein>
<dbReference type="Gene3D" id="3.30.70.340">
    <property type="entry name" value="Metallocarboxypeptidase-like"/>
    <property type="match status" value="2"/>
</dbReference>
<dbReference type="FunCoup" id="A0A6J0C538">
    <property type="interactions" value="29"/>
</dbReference>
<keyword evidence="9" id="KW-0482">Metalloprotease</keyword>
<dbReference type="GO" id="GO:0006508">
    <property type="term" value="P:proteolysis"/>
    <property type="evidence" value="ECO:0007669"/>
    <property type="project" value="UniProtKB-KW"/>
</dbReference>
<evidence type="ECO:0000256" key="2">
    <source>
        <dbReference type="ARBA" id="ARBA00005988"/>
    </source>
</evidence>
<dbReference type="GO" id="GO:0004181">
    <property type="term" value="F:metallocarboxypeptidase activity"/>
    <property type="evidence" value="ECO:0007669"/>
    <property type="project" value="InterPro"/>
</dbReference>
<feature type="active site" description="Proton donor/acceptor" evidence="11">
    <location>
        <position position="812"/>
    </location>
</feature>
<dbReference type="InParanoid" id="A0A6J0C538"/>
<dbReference type="InterPro" id="IPR036990">
    <property type="entry name" value="M14A-like_propep"/>
</dbReference>
<dbReference type="OrthoDB" id="3626597at2759"/>
<evidence type="ECO:0000256" key="3">
    <source>
        <dbReference type="ARBA" id="ARBA00022645"/>
    </source>
</evidence>
<comment type="cofactor">
    <cofactor evidence="1">
        <name>Zn(2+)</name>
        <dbReference type="ChEBI" id="CHEBI:29105"/>
    </cofactor>
</comment>
<dbReference type="PANTHER" id="PTHR11705:SF140">
    <property type="entry name" value="FI02848P-RELATED"/>
    <property type="match status" value="1"/>
</dbReference>
<keyword evidence="4" id="KW-0645">Protease</keyword>
<evidence type="ECO:0000256" key="11">
    <source>
        <dbReference type="PROSITE-ProRule" id="PRU01379"/>
    </source>
</evidence>
<evidence type="ECO:0000313" key="15">
    <source>
        <dbReference type="RefSeq" id="XP_015521570.2"/>
    </source>
</evidence>
<dbReference type="PANTHER" id="PTHR11705">
    <property type="entry name" value="PROTEASE FAMILY M14 CARBOXYPEPTIDASE A,B"/>
    <property type="match status" value="1"/>
</dbReference>
<dbReference type="GeneID" id="107225571"/>
<keyword evidence="5" id="KW-0479">Metal-binding</keyword>
<evidence type="ECO:0000256" key="8">
    <source>
        <dbReference type="ARBA" id="ARBA00022833"/>
    </source>
</evidence>
<feature type="chain" id="PRO_5046297554" evidence="12">
    <location>
        <begin position="20"/>
        <end position="854"/>
    </location>
</feature>
<organism evidence="15">
    <name type="scientific">Neodiprion lecontei</name>
    <name type="common">Redheaded pine sawfly</name>
    <dbReference type="NCBI Taxonomy" id="441921"/>
    <lineage>
        <taxon>Eukaryota</taxon>
        <taxon>Metazoa</taxon>
        <taxon>Ecdysozoa</taxon>
        <taxon>Arthropoda</taxon>
        <taxon>Hexapoda</taxon>
        <taxon>Insecta</taxon>
        <taxon>Pterygota</taxon>
        <taxon>Neoptera</taxon>
        <taxon>Endopterygota</taxon>
        <taxon>Hymenoptera</taxon>
        <taxon>Tenthredinoidea</taxon>
        <taxon>Diprionidae</taxon>
        <taxon>Diprioninae</taxon>
        <taxon>Neodiprion</taxon>
    </lineage>
</organism>
<keyword evidence="3" id="KW-0121">Carboxypeptidase</keyword>
<dbReference type="AlphaFoldDB" id="A0A6J0C538"/>
<evidence type="ECO:0000259" key="13">
    <source>
        <dbReference type="PROSITE" id="PS52035"/>
    </source>
</evidence>
<feature type="active site" description="Proton donor/acceptor" evidence="11">
    <location>
        <position position="382"/>
    </location>
</feature>
<evidence type="ECO:0000256" key="6">
    <source>
        <dbReference type="ARBA" id="ARBA00022729"/>
    </source>
</evidence>
<dbReference type="InterPro" id="IPR003146">
    <property type="entry name" value="M14A_act_pep"/>
</dbReference>
<dbReference type="SMART" id="SM00631">
    <property type="entry name" value="Zn_pept"/>
    <property type="match status" value="2"/>
</dbReference>
<evidence type="ECO:0000313" key="14">
    <source>
        <dbReference type="Proteomes" id="UP000829291"/>
    </source>
</evidence>
<sequence length="854" mass="93859">MRLLLVLLVAGSAFGFSNAEDLPSLEGAKVYRLIPDSDEKLSAVLAHNGKEGYDFLRRGHVLGDEIRVLVTADFTEGFESELTEYEIDYVIVTENAQAVIDEEKTTRQNAAASITRLNGRISFEAYPRYDTIVEYLEGLATNYSGIASLVNIGTSYEGRSIYGLKISSGGTGKPAILIDSALHAREWITPPTALYIINQLVENSDNADLYANVDWYIFPVLNPDGYEFTHTSYRLWRKTRSINDGSSCVGVDPNRNFGYYWMLNGASDLPCSEVFAGPEPFSEVETQALRDFVLANNETLKLYLAVHSYGNYFLYPWGYTSELPDNEEELRTLAEAADDALSTLRGTRYTIGTSTNVLYEAAGGSDDWVKGVGGVELSYTLELPGGGIWGFDPPVSEILPVGQETFLAIRVFGEYIESKFGSSKHPESDTSKMQLLFLLLAVGAAVAVPVEEQAPSLEGAKVYRLIADTDEKLSALLAYDGHEGYDILKAGHALGDEIHLLVTADNVEAFETILDENEIDNMVMTENVQAAVDEEATRQSTASTARLDGRISFEAYQRYGDIADYLAGIAESYSDVASLVEIGTSFEGLSIYGLKISSGGTGKPAILIDGGIHAREWAAPATVTYIINQLIEEATNSDLFENVDWYIFPVLNPDGYEYTHTTYRLWRKTRSSITGNLCRGTDPNRNFGYYWMLTGASSASCSDTYAGPEAFSELETQALRDFVLANNDTIKLYLTFHSYGNYFLYPWGYTSELPDNEEELRTLAEAADEALSTLRGTRYTIGTSTNVLYAAAGGSDDWVKGVAGVELAYTLELPGGGNFGFDLPASEIVLVGQETFLAIRVFGEYIENKFVSSK</sequence>
<evidence type="ECO:0000256" key="1">
    <source>
        <dbReference type="ARBA" id="ARBA00001947"/>
    </source>
</evidence>
<keyword evidence="7" id="KW-0378">Hydrolase</keyword>
<evidence type="ECO:0000256" key="12">
    <source>
        <dbReference type="SAM" id="SignalP"/>
    </source>
</evidence>
<feature type="domain" description="Peptidase M14" evidence="13">
    <location>
        <begin position="125"/>
        <end position="416"/>
    </location>
</feature>
<dbReference type="InterPro" id="IPR000834">
    <property type="entry name" value="Peptidase_M14"/>
</dbReference>
<dbReference type="PROSITE" id="PS52035">
    <property type="entry name" value="PEPTIDASE_M14"/>
    <property type="match status" value="2"/>
</dbReference>
<dbReference type="PROSITE" id="PS00132">
    <property type="entry name" value="CARBOXYPEPT_ZN_1"/>
    <property type="match status" value="1"/>
</dbReference>
<keyword evidence="14" id="KW-1185">Reference proteome</keyword>
<gene>
    <name evidence="15" type="primary">LOC107225571</name>
</gene>
<dbReference type="KEGG" id="nlo:107225571"/>
<keyword evidence="10" id="KW-1015">Disulfide bond</keyword>
<name>A0A6J0C538_NEOLC</name>
<dbReference type="SUPFAM" id="SSF54897">
    <property type="entry name" value="Protease propeptides/inhibitors"/>
    <property type="match status" value="2"/>
</dbReference>
<reference evidence="15" key="1">
    <citation type="submission" date="2025-08" db="UniProtKB">
        <authorList>
            <consortium name="RefSeq"/>
        </authorList>
    </citation>
    <scope>IDENTIFICATION</scope>
    <source>
        <tissue evidence="15">Thorax and Abdomen</tissue>
    </source>
</reference>
<evidence type="ECO:0000256" key="5">
    <source>
        <dbReference type="ARBA" id="ARBA00022723"/>
    </source>
</evidence>
<dbReference type="RefSeq" id="XP_015521570.2">
    <property type="nucleotide sequence ID" value="XM_015666084.2"/>
</dbReference>
<dbReference type="PRINTS" id="PR00765">
    <property type="entry name" value="CRBOXYPTASEA"/>
</dbReference>
<dbReference type="Proteomes" id="UP000829291">
    <property type="component" value="Chromosome 2"/>
</dbReference>
<accession>A0A6J0C538</accession>
<keyword evidence="6 12" id="KW-0732">Signal</keyword>
<dbReference type="Pfam" id="PF02244">
    <property type="entry name" value="Propep_M14"/>
    <property type="match status" value="2"/>
</dbReference>
<dbReference type="GO" id="GO:0005615">
    <property type="term" value="C:extracellular space"/>
    <property type="evidence" value="ECO:0007669"/>
    <property type="project" value="TreeGrafter"/>
</dbReference>
<dbReference type="GO" id="GO:0008270">
    <property type="term" value="F:zinc ion binding"/>
    <property type="evidence" value="ECO:0007669"/>
    <property type="project" value="InterPro"/>
</dbReference>
<evidence type="ECO:0000256" key="9">
    <source>
        <dbReference type="ARBA" id="ARBA00023049"/>
    </source>
</evidence>
<feature type="signal peptide" evidence="12">
    <location>
        <begin position="1"/>
        <end position="19"/>
    </location>
</feature>
<dbReference type="SUPFAM" id="SSF53187">
    <property type="entry name" value="Zn-dependent exopeptidases"/>
    <property type="match status" value="2"/>
</dbReference>
<comment type="similarity">
    <text evidence="2 11">Belongs to the peptidase M14 family.</text>
</comment>
<dbReference type="Pfam" id="PF00246">
    <property type="entry name" value="Peptidase_M14"/>
    <property type="match status" value="2"/>
</dbReference>
<dbReference type="InterPro" id="IPR057246">
    <property type="entry name" value="CARBOXYPEPT_ZN_1"/>
</dbReference>